<sequence>MAANDIEITSINEVEQLVKRLYLPGTPWEIAGIQETLQRLQRSPDGWQLADTLLSRDDDKVRFFGALTFTVKLNSDW</sequence>
<feature type="domain" description="Importin N-terminal" evidence="5">
    <location>
        <begin position="34"/>
        <end position="77"/>
    </location>
</feature>
<comment type="subcellular location">
    <subcellularLocation>
        <location evidence="1">Nucleus</location>
    </subcellularLocation>
</comment>
<dbReference type="InterPro" id="IPR051345">
    <property type="entry name" value="Importin_beta-like_NTR"/>
</dbReference>
<evidence type="ECO:0000313" key="6">
    <source>
        <dbReference type="EMBL" id="KAH0538598.1"/>
    </source>
</evidence>
<name>A0A9P8I6P9_9PEZI</name>
<protein>
    <recommendedName>
        <fullName evidence="5">Importin N-terminal domain-containing protein</fullName>
    </recommendedName>
</protein>
<dbReference type="AlphaFoldDB" id="A0A9P8I6P9"/>
<keyword evidence="4" id="KW-0539">Nucleus</keyword>
<evidence type="ECO:0000313" key="7">
    <source>
        <dbReference type="Proteomes" id="UP000698800"/>
    </source>
</evidence>
<comment type="caution">
    <text evidence="6">The sequence shown here is derived from an EMBL/GenBank/DDBJ whole genome shotgun (WGS) entry which is preliminary data.</text>
</comment>
<dbReference type="SUPFAM" id="SSF48371">
    <property type="entry name" value="ARM repeat"/>
    <property type="match status" value="1"/>
</dbReference>
<organism evidence="6 7">
    <name type="scientific">Glutinoglossum americanum</name>
    <dbReference type="NCBI Taxonomy" id="1670608"/>
    <lineage>
        <taxon>Eukaryota</taxon>
        <taxon>Fungi</taxon>
        <taxon>Dikarya</taxon>
        <taxon>Ascomycota</taxon>
        <taxon>Pezizomycotina</taxon>
        <taxon>Geoglossomycetes</taxon>
        <taxon>Geoglossales</taxon>
        <taxon>Geoglossaceae</taxon>
        <taxon>Glutinoglossum</taxon>
    </lineage>
</organism>
<proteinExistence type="inferred from homology"/>
<evidence type="ECO:0000256" key="4">
    <source>
        <dbReference type="ARBA" id="ARBA00023242"/>
    </source>
</evidence>
<keyword evidence="7" id="KW-1185">Reference proteome</keyword>
<evidence type="ECO:0000259" key="5">
    <source>
        <dbReference type="Pfam" id="PF03810"/>
    </source>
</evidence>
<keyword evidence="3" id="KW-0813">Transport</keyword>
<gene>
    <name evidence="6" type="ORF">FGG08_004799</name>
</gene>
<dbReference type="GO" id="GO:0031267">
    <property type="term" value="F:small GTPase binding"/>
    <property type="evidence" value="ECO:0007669"/>
    <property type="project" value="InterPro"/>
</dbReference>
<dbReference type="InterPro" id="IPR001494">
    <property type="entry name" value="Importin-beta_N"/>
</dbReference>
<dbReference type="InterPro" id="IPR011989">
    <property type="entry name" value="ARM-like"/>
</dbReference>
<dbReference type="EMBL" id="JAGHQL010000102">
    <property type="protein sequence ID" value="KAH0538598.1"/>
    <property type="molecule type" value="Genomic_DNA"/>
</dbReference>
<dbReference type="OrthoDB" id="2016913at2759"/>
<dbReference type="GO" id="GO:0006606">
    <property type="term" value="P:protein import into nucleus"/>
    <property type="evidence" value="ECO:0007669"/>
    <property type="project" value="TreeGrafter"/>
</dbReference>
<evidence type="ECO:0000256" key="3">
    <source>
        <dbReference type="ARBA" id="ARBA00022448"/>
    </source>
</evidence>
<dbReference type="InterPro" id="IPR016024">
    <property type="entry name" value="ARM-type_fold"/>
</dbReference>
<evidence type="ECO:0000256" key="1">
    <source>
        <dbReference type="ARBA" id="ARBA00004123"/>
    </source>
</evidence>
<dbReference type="GO" id="GO:0005634">
    <property type="term" value="C:nucleus"/>
    <property type="evidence" value="ECO:0007669"/>
    <property type="project" value="UniProtKB-SubCell"/>
</dbReference>
<dbReference type="PANTHER" id="PTHR12363:SF33">
    <property type="entry name" value="IMPORTIN-13"/>
    <property type="match status" value="1"/>
</dbReference>
<dbReference type="Proteomes" id="UP000698800">
    <property type="component" value="Unassembled WGS sequence"/>
</dbReference>
<comment type="similarity">
    <text evidence="2">Belongs to the importin beta family.</text>
</comment>
<dbReference type="Gene3D" id="1.25.10.10">
    <property type="entry name" value="Leucine-rich Repeat Variant"/>
    <property type="match status" value="1"/>
</dbReference>
<accession>A0A9P8I6P9</accession>
<dbReference type="Pfam" id="PF03810">
    <property type="entry name" value="IBN_N"/>
    <property type="match status" value="1"/>
</dbReference>
<dbReference type="GO" id="GO:0005737">
    <property type="term" value="C:cytoplasm"/>
    <property type="evidence" value="ECO:0007669"/>
    <property type="project" value="TreeGrafter"/>
</dbReference>
<dbReference type="PANTHER" id="PTHR12363">
    <property type="entry name" value="TRANSPORTIN 3 AND IMPORTIN 13"/>
    <property type="match status" value="1"/>
</dbReference>
<reference evidence="6" key="1">
    <citation type="submission" date="2021-03" db="EMBL/GenBank/DDBJ databases">
        <title>Comparative genomics and phylogenomic investigation of the class Geoglossomycetes provide insights into ecological specialization and systematics.</title>
        <authorList>
            <person name="Melie T."/>
            <person name="Pirro S."/>
            <person name="Miller A.N."/>
            <person name="Quandt A."/>
        </authorList>
    </citation>
    <scope>NUCLEOTIDE SEQUENCE</scope>
    <source>
        <strain evidence="6">GBOQ0MN5Z8</strain>
    </source>
</reference>
<evidence type="ECO:0000256" key="2">
    <source>
        <dbReference type="ARBA" id="ARBA00007991"/>
    </source>
</evidence>